<accession>A0A3R8RZ88</accession>
<dbReference type="AlphaFoldDB" id="A0A3R8RZ88"/>
<comment type="caution">
    <text evidence="9">The sequence shown here is derived from an EMBL/GenBank/DDBJ whole genome shotgun (WGS) entry which is preliminary data.</text>
</comment>
<dbReference type="SUPFAM" id="SSF58104">
    <property type="entry name" value="Methyl-accepting chemotaxis protein (MCP) signaling domain"/>
    <property type="match status" value="1"/>
</dbReference>
<evidence type="ECO:0000259" key="8">
    <source>
        <dbReference type="PROSITE" id="PS50111"/>
    </source>
</evidence>
<evidence type="ECO:0000256" key="2">
    <source>
        <dbReference type="ARBA" id="ARBA00022481"/>
    </source>
</evidence>
<name>A0A3R8RZ88_9BURK</name>
<evidence type="ECO:0000313" key="10">
    <source>
        <dbReference type="Proteomes" id="UP000269265"/>
    </source>
</evidence>
<gene>
    <name evidence="9" type="ORF">EIP75_20360</name>
</gene>
<dbReference type="OrthoDB" id="8698080at2"/>
<dbReference type="GO" id="GO:0004888">
    <property type="term" value="F:transmembrane signaling receptor activity"/>
    <property type="evidence" value="ECO:0007669"/>
    <property type="project" value="InterPro"/>
</dbReference>
<evidence type="ECO:0000256" key="3">
    <source>
        <dbReference type="ARBA" id="ARBA00029447"/>
    </source>
</evidence>
<feature type="transmembrane region" description="Helical" evidence="7">
    <location>
        <begin position="6"/>
        <end position="28"/>
    </location>
</feature>
<keyword evidence="7" id="KW-1133">Transmembrane helix</keyword>
<dbReference type="CDD" id="cd11386">
    <property type="entry name" value="MCP_signal"/>
    <property type="match status" value="1"/>
</dbReference>
<evidence type="ECO:0000256" key="6">
    <source>
        <dbReference type="SAM" id="MobiDB-lite"/>
    </source>
</evidence>
<dbReference type="InterPro" id="IPR004090">
    <property type="entry name" value="Chemotax_Me-accpt_rcpt"/>
</dbReference>
<evidence type="ECO:0000256" key="4">
    <source>
        <dbReference type="PROSITE-ProRule" id="PRU00284"/>
    </source>
</evidence>
<feature type="region of interest" description="Disordered" evidence="6">
    <location>
        <begin position="525"/>
        <end position="589"/>
    </location>
</feature>
<keyword evidence="10" id="KW-1185">Reference proteome</keyword>
<feature type="compositionally biased region" description="Low complexity" evidence="6">
    <location>
        <begin position="541"/>
        <end position="561"/>
    </location>
</feature>
<feature type="domain" description="Methyl-accepting transducer" evidence="8">
    <location>
        <begin position="257"/>
        <end position="486"/>
    </location>
</feature>
<evidence type="ECO:0000256" key="5">
    <source>
        <dbReference type="SAM" id="Coils"/>
    </source>
</evidence>
<protein>
    <submittedName>
        <fullName evidence="9">Chemotaxis protein</fullName>
    </submittedName>
</protein>
<dbReference type="EMBL" id="RSED01000022">
    <property type="protein sequence ID" value="RRS02428.1"/>
    <property type="molecule type" value="Genomic_DNA"/>
</dbReference>
<dbReference type="GO" id="GO:0006935">
    <property type="term" value="P:chemotaxis"/>
    <property type="evidence" value="ECO:0007669"/>
    <property type="project" value="InterPro"/>
</dbReference>
<keyword evidence="2" id="KW-0488">Methylation</keyword>
<dbReference type="PANTHER" id="PTHR43531">
    <property type="entry name" value="PROTEIN ICFG"/>
    <property type="match status" value="1"/>
</dbReference>
<keyword evidence="4" id="KW-0807">Transducer</keyword>
<dbReference type="GO" id="GO:0007165">
    <property type="term" value="P:signal transduction"/>
    <property type="evidence" value="ECO:0007669"/>
    <property type="project" value="UniProtKB-KW"/>
</dbReference>
<comment type="similarity">
    <text evidence="3">Belongs to the methyl-accepting chemotaxis (MCP) protein family.</text>
</comment>
<evidence type="ECO:0000256" key="1">
    <source>
        <dbReference type="ARBA" id="ARBA00004370"/>
    </source>
</evidence>
<keyword evidence="5" id="KW-0175">Coiled coil</keyword>
<dbReference type="PANTHER" id="PTHR43531:SF14">
    <property type="entry name" value="METHYL-ACCEPTING CHEMOTAXIS PROTEIN I-RELATED"/>
    <property type="match status" value="1"/>
</dbReference>
<comment type="subcellular location">
    <subcellularLocation>
        <location evidence="1">Membrane</location>
    </subcellularLocation>
</comment>
<dbReference type="InterPro" id="IPR004089">
    <property type="entry name" value="MCPsignal_dom"/>
</dbReference>
<feature type="transmembrane region" description="Helical" evidence="7">
    <location>
        <begin position="174"/>
        <end position="196"/>
    </location>
</feature>
<organism evidence="9 10">
    <name type="scientific">Aquabacterium soli</name>
    <dbReference type="NCBI Taxonomy" id="2493092"/>
    <lineage>
        <taxon>Bacteria</taxon>
        <taxon>Pseudomonadati</taxon>
        <taxon>Pseudomonadota</taxon>
        <taxon>Betaproteobacteria</taxon>
        <taxon>Burkholderiales</taxon>
        <taxon>Aquabacterium</taxon>
    </lineage>
</organism>
<dbReference type="PRINTS" id="PR00260">
    <property type="entry name" value="CHEMTRNSDUCR"/>
</dbReference>
<dbReference type="InterPro" id="IPR051310">
    <property type="entry name" value="MCP_chemotaxis"/>
</dbReference>
<dbReference type="Gene3D" id="1.10.287.950">
    <property type="entry name" value="Methyl-accepting chemotaxis protein"/>
    <property type="match status" value="1"/>
</dbReference>
<dbReference type="GO" id="GO:0005886">
    <property type="term" value="C:plasma membrane"/>
    <property type="evidence" value="ECO:0007669"/>
    <property type="project" value="TreeGrafter"/>
</dbReference>
<dbReference type="FunFam" id="1.10.287.950:FF:000001">
    <property type="entry name" value="Methyl-accepting chemotaxis sensory transducer"/>
    <property type="match status" value="1"/>
</dbReference>
<feature type="region of interest" description="Disordered" evidence="6">
    <location>
        <begin position="271"/>
        <end position="291"/>
    </location>
</feature>
<keyword evidence="7" id="KW-0812">Transmembrane</keyword>
<reference evidence="9 10" key="1">
    <citation type="submission" date="2018-12" db="EMBL/GenBank/DDBJ databases">
        <title>The whole draft genome of Aquabacterium sp. SJQ9.</title>
        <authorList>
            <person name="Sun L."/>
            <person name="Gao X."/>
            <person name="Chen W."/>
            <person name="Huang K."/>
        </authorList>
    </citation>
    <scope>NUCLEOTIDE SEQUENCE [LARGE SCALE GENOMIC DNA]</scope>
    <source>
        <strain evidence="9 10">SJQ9</strain>
    </source>
</reference>
<feature type="compositionally biased region" description="Low complexity" evidence="6">
    <location>
        <begin position="569"/>
        <end position="580"/>
    </location>
</feature>
<dbReference type="SMART" id="SM00283">
    <property type="entry name" value="MA"/>
    <property type="match status" value="1"/>
</dbReference>
<dbReference type="Proteomes" id="UP000269265">
    <property type="component" value="Unassembled WGS sequence"/>
</dbReference>
<evidence type="ECO:0000313" key="9">
    <source>
        <dbReference type="EMBL" id="RRS02428.1"/>
    </source>
</evidence>
<dbReference type="PROSITE" id="PS50111">
    <property type="entry name" value="CHEMOTAXIS_TRANSDUC_2"/>
    <property type="match status" value="1"/>
</dbReference>
<feature type="coiled-coil region" evidence="5">
    <location>
        <begin position="457"/>
        <end position="495"/>
    </location>
</feature>
<dbReference type="Pfam" id="PF00015">
    <property type="entry name" value="MCPsignal"/>
    <property type="match status" value="1"/>
</dbReference>
<evidence type="ECO:0000256" key="7">
    <source>
        <dbReference type="SAM" id="Phobius"/>
    </source>
</evidence>
<proteinExistence type="inferred from homology"/>
<sequence>MKFRTRIWMLPLSAAAVFIVGMIVSFLINDQTSARFDRLSQVDAPYAEHVARVERAIEQVSIHLQGAAIEGSVDRLADAQTAVAAGRKALDALKKLDGKTKEATALADAFEAFQSKGLAATRGMIEKSGGADDVGQMQTALQNLNNVLKTQQTESAAELAAAAQSVQQGMRISLWASVITALVVLVVLGAASWAIVTSVWKDLGDEPAELRKLVGRIAEGDLDIDIRRGQGDSGSLHASLADMVNRLRDTVSVIRMATDSISTASTEIATGNQDLSSRTENTASNLQQAASSMEQLTGTVRQSADAARQANQLASGAATAAQRGGEIVSQVVTNMAEIDGASRKITEIISVIDGIAFQTNILALNAAVEAARAGEQGRGFAVVAGEVRSLAQRSAEAAKEIKTLISASSEKVESGSKLVQDAGVSMQEIVSSVQRVSDIIGEISAASTEQSQGIGQVNNSVNELDQMTQQNAALVEESAAAAESLREQASKLANAVAAFKLGHARMVAQAEARGHANEVIARAQATARQMPEPPTTPVLSAKPVSAPKAKAIAPVARKPVAPQLPPAAAPRKAPPAASAPPKDDDWETF</sequence>
<keyword evidence="7" id="KW-0472">Membrane</keyword>